<dbReference type="Proteomes" id="UP000187283">
    <property type="component" value="Unassembled WGS sequence"/>
</dbReference>
<dbReference type="EMBL" id="LSSN01003042">
    <property type="protein sequence ID" value="OMJ14495.1"/>
    <property type="molecule type" value="Genomic_DNA"/>
</dbReference>
<accession>A0A1R1XIN2</accession>
<dbReference type="AlphaFoldDB" id="A0A1R1XIN2"/>
<feature type="compositionally biased region" description="Basic and acidic residues" evidence="1">
    <location>
        <begin position="501"/>
        <end position="517"/>
    </location>
</feature>
<feature type="compositionally biased region" description="Low complexity" evidence="1">
    <location>
        <begin position="215"/>
        <end position="225"/>
    </location>
</feature>
<sequence length="517" mass="56675">MLIYTFYKPSPSIEREKKAPVNNNEVFANDQANIYNGNVNQKNKALDSNNEMEQLDINGSDKSDDFENFGIHPPVFHSSSQLTVDPTSKNSDISQELIASSTQSVSDNYRSEETGLNTSSRNVSEVVDSISQDSLLNTVEGNGFSTNSDFSESLLFSQVSTDSMSEIQSEKVSSGSINTDNNISESHTGTLESIKSESTNQNIISSPQTEIIEPVSTTISINNSDSSDDEEESVLDLDIDNTSNKDNELTDSLLEYETDKKSNFDKGNQDITISYSEDENESKMKNLHSFSDLSIDSSIKTTESDKLSSSSQINNNNQLSSILSSDTHLATDKVNDEKNEDDLTSNANSSEDANFDSDDDLSDKVNMRNTDSPKETLNKSVLGDDLNEIDLASSNFDALESDKLSSSSQINNNNQLSSILSSDTHLATDKVNDEKNEDDLTSNANSSEDANFDSDDDLSDKVNMRNTDSPKETLNKSVLGDDLNEIDLASSNFDALESDPDLFKVAEKTKADSEDDD</sequence>
<gene>
    <name evidence="2" type="ORF">AYI70_g7833</name>
</gene>
<dbReference type="OrthoDB" id="10513487at2759"/>
<name>A0A1R1XIN2_9FUNG</name>
<feature type="region of interest" description="Disordered" evidence="1">
    <location>
        <begin position="433"/>
        <end position="517"/>
    </location>
</feature>
<organism evidence="2 3">
    <name type="scientific">Smittium culicis</name>
    <dbReference type="NCBI Taxonomy" id="133412"/>
    <lineage>
        <taxon>Eukaryota</taxon>
        <taxon>Fungi</taxon>
        <taxon>Fungi incertae sedis</taxon>
        <taxon>Zoopagomycota</taxon>
        <taxon>Kickxellomycotina</taxon>
        <taxon>Harpellomycetes</taxon>
        <taxon>Harpellales</taxon>
        <taxon>Legeriomycetaceae</taxon>
        <taxon>Smittium</taxon>
    </lineage>
</organism>
<evidence type="ECO:0000313" key="3">
    <source>
        <dbReference type="Proteomes" id="UP000187283"/>
    </source>
</evidence>
<keyword evidence="3" id="KW-1185">Reference proteome</keyword>
<feature type="compositionally biased region" description="Basic and acidic residues" evidence="1">
    <location>
        <begin position="459"/>
        <end position="474"/>
    </location>
</feature>
<comment type="caution">
    <text evidence="2">The sequence shown here is derived from an EMBL/GenBank/DDBJ whole genome shotgun (WGS) entry which is preliminary data.</text>
</comment>
<feature type="region of interest" description="Disordered" evidence="1">
    <location>
        <begin position="166"/>
        <end position="248"/>
    </location>
</feature>
<feature type="compositionally biased region" description="Acidic residues" evidence="1">
    <location>
        <begin position="226"/>
        <end position="239"/>
    </location>
</feature>
<evidence type="ECO:0000256" key="1">
    <source>
        <dbReference type="SAM" id="MobiDB-lite"/>
    </source>
</evidence>
<protein>
    <submittedName>
        <fullName evidence="2">Uncharacterized protein</fullName>
    </submittedName>
</protein>
<feature type="compositionally biased region" description="Basic and acidic residues" evidence="1">
    <location>
        <begin position="362"/>
        <end position="377"/>
    </location>
</feature>
<feature type="region of interest" description="Disordered" evidence="1">
    <location>
        <begin position="336"/>
        <end position="379"/>
    </location>
</feature>
<proteinExistence type="predicted"/>
<feature type="compositionally biased region" description="Polar residues" evidence="1">
    <location>
        <begin position="166"/>
        <end position="209"/>
    </location>
</feature>
<feature type="region of interest" description="Disordered" evidence="1">
    <location>
        <begin position="99"/>
        <end position="121"/>
    </location>
</feature>
<reference evidence="2 3" key="1">
    <citation type="submission" date="2017-01" db="EMBL/GenBank/DDBJ databases">
        <authorList>
            <person name="Mah S.A."/>
            <person name="Swanson W.J."/>
            <person name="Moy G.W."/>
            <person name="Vacquier V.D."/>
        </authorList>
    </citation>
    <scope>NUCLEOTIDE SEQUENCE [LARGE SCALE GENOMIC DNA]</scope>
    <source>
        <strain evidence="2 3">GSMNP</strain>
    </source>
</reference>
<evidence type="ECO:0000313" key="2">
    <source>
        <dbReference type="EMBL" id="OMJ14495.1"/>
    </source>
</evidence>